<evidence type="ECO:0000313" key="1">
    <source>
        <dbReference type="EMBL" id="KAK5859265.1"/>
    </source>
</evidence>
<sequence length="86" mass="9635">MREWKEKNGTERSRRAESYDYYAPCCLLGLIFLTAQSGQAQIGAANQKVDISIPLSIPASLPITRLHTRCFYQLSPCAPLFEVKAT</sequence>
<accession>A0AAN7XC02</accession>
<reference evidence="1 2" key="2">
    <citation type="journal article" date="2023" name="Mol. Biol. Evol.">
        <title>Genomics of Secondarily Temperate Adaptation in the Only Non-Antarctic Icefish.</title>
        <authorList>
            <person name="Rivera-Colon A.G."/>
            <person name="Rayamajhi N."/>
            <person name="Minhas B.F."/>
            <person name="Madrigal G."/>
            <person name="Bilyk K.T."/>
            <person name="Yoon V."/>
            <person name="Hune M."/>
            <person name="Gregory S."/>
            <person name="Cheng C.H.C."/>
            <person name="Catchen J.M."/>
        </authorList>
    </citation>
    <scope>NUCLEOTIDE SEQUENCE [LARGE SCALE GENOMIC DNA]</scope>
    <source>
        <strain evidence="1">JMC-PN-2008</strain>
    </source>
</reference>
<gene>
    <name evidence="1" type="ORF">PBY51_003346</name>
</gene>
<dbReference type="EMBL" id="JAUZQC010000015">
    <property type="protein sequence ID" value="KAK5859265.1"/>
    <property type="molecule type" value="Genomic_DNA"/>
</dbReference>
<proteinExistence type="predicted"/>
<evidence type="ECO:0000313" key="2">
    <source>
        <dbReference type="Proteomes" id="UP001346869"/>
    </source>
</evidence>
<comment type="caution">
    <text evidence="1">The sequence shown here is derived from an EMBL/GenBank/DDBJ whole genome shotgun (WGS) entry which is preliminary data.</text>
</comment>
<protein>
    <submittedName>
        <fullName evidence="1">Uncharacterized protein</fullName>
    </submittedName>
</protein>
<dbReference type="Proteomes" id="UP001346869">
    <property type="component" value="Unassembled WGS sequence"/>
</dbReference>
<name>A0AAN7XC02_ELEMC</name>
<reference evidence="1 2" key="1">
    <citation type="journal article" date="2023" name="Genes (Basel)">
        <title>Chromosome-Level Genome Assembly and Circadian Gene Repertoire of the Patagonia Blennie Eleginops maclovinus-The Closest Ancestral Proxy of Antarctic Cryonotothenioids.</title>
        <authorList>
            <person name="Cheng C.C."/>
            <person name="Rivera-Colon A.G."/>
            <person name="Minhas B.F."/>
            <person name="Wilson L."/>
            <person name="Rayamajhi N."/>
            <person name="Vargas-Chacoff L."/>
            <person name="Catchen J.M."/>
        </authorList>
    </citation>
    <scope>NUCLEOTIDE SEQUENCE [LARGE SCALE GENOMIC DNA]</scope>
    <source>
        <strain evidence="1">JMC-PN-2008</strain>
    </source>
</reference>
<dbReference type="AlphaFoldDB" id="A0AAN7XC02"/>
<keyword evidence="2" id="KW-1185">Reference proteome</keyword>
<organism evidence="1 2">
    <name type="scientific">Eleginops maclovinus</name>
    <name type="common">Patagonian blennie</name>
    <name type="synonym">Eleginus maclovinus</name>
    <dbReference type="NCBI Taxonomy" id="56733"/>
    <lineage>
        <taxon>Eukaryota</taxon>
        <taxon>Metazoa</taxon>
        <taxon>Chordata</taxon>
        <taxon>Craniata</taxon>
        <taxon>Vertebrata</taxon>
        <taxon>Euteleostomi</taxon>
        <taxon>Actinopterygii</taxon>
        <taxon>Neopterygii</taxon>
        <taxon>Teleostei</taxon>
        <taxon>Neoteleostei</taxon>
        <taxon>Acanthomorphata</taxon>
        <taxon>Eupercaria</taxon>
        <taxon>Perciformes</taxon>
        <taxon>Notothenioidei</taxon>
        <taxon>Eleginopidae</taxon>
        <taxon>Eleginops</taxon>
    </lineage>
</organism>